<comment type="caution">
    <text evidence="1">The sequence shown here is derived from an EMBL/GenBank/DDBJ whole genome shotgun (WGS) entry which is preliminary data.</text>
</comment>
<dbReference type="PANTHER" id="PTHR34986:SF1">
    <property type="entry name" value="PROTEIN YIAL"/>
    <property type="match status" value="1"/>
</dbReference>
<dbReference type="EMBL" id="JBHUOS010000014">
    <property type="protein sequence ID" value="MFD2917186.1"/>
    <property type="molecule type" value="Genomic_DNA"/>
</dbReference>
<dbReference type="Gene3D" id="2.60.120.370">
    <property type="entry name" value="YhcH/YjgK/YiaL"/>
    <property type="match status" value="1"/>
</dbReference>
<evidence type="ECO:0000313" key="2">
    <source>
        <dbReference type="Proteomes" id="UP001597548"/>
    </source>
</evidence>
<dbReference type="Proteomes" id="UP001597548">
    <property type="component" value="Unassembled WGS sequence"/>
</dbReference>
<reference evidence="2" key="1">
    <citation type="journal article" date="2019" name="Int. J. Syst. Evol. Microbiol.">
        <title>The Global Catalogue of Microorganisms (GCM) 10K type strain sequencing project: providing services to taxonomists for standard genome sequencing and annotation.</title>
        <authorList>
            <consortium name="The Broad Institute Genomics Platform"/>
            <consortium name="The Broad Institute Genome Sequencing Center for Infectious Disease"/>
            <person name="Wu L."/>
            <person name="Ma J."/>
        </authorList>
    </citation>
    <scope>NUCLEOTIDE SEQUENCE [LARGE SCALE GENOMIC DNA]</scope>
    <source>
        <strain evidence="2">KCTC 32514</strain>
    </source>
</reference>
<dbReference type="RefSeq" id="WP_194509110.1">
    <property type="nucleotide sequence ID" value="NZ_JADILU010000006.1"/>
</dbReference>
<proteinExistence type="predicted"/>
<dbReference type="InterPro" id="IPR004375">
    <property type="entry name" value="NanQ/TabA/YiaL"/>
</dbReference>
<keyword evidence="2" id="KW-1185">Reference proteome</keyword>
<accession>A0ABW5ZXC5</accession>
<name>A0ABW5ZXC5_9FLAO</name>
<evidence type="ECO:0000313" key="1">
    <source>
        <dbReference type="EMBL" id="MFD2917186.1"/>
    </source>
</evidence>
<organism evidence="1 2">
    <name type="scientific">Psychroserpens luteus</name>
    <dbReference type="NCBI Taxonomy" id="1434066"/>
    <lineage>
        <taxon>Bacteria</taxon>
        <taxon>Pseudomonadati</taxon>
        <taxon>Bacteroidota</taxon>
        <taxon>Flavobacteriia</taxon>
        <taxon>Flavobacteriales</taxon>
        <taxon>Flavobacteriaceae</taxon>
        <taxon>Psychroserpens</taxon>
    </lineage>
</organism>
<gene>
    <name evidence="1" type="ORF">ACFS29_16150</name>
</gene>
<protein>
    <submittedName>
        <fullName evidence="1">YhcH/YjgK/YiaL family protein</fullName>
    </submittedName>
</protein>
<dbReference type="PANTHER" id="PTHR34986">
    <property type="entry name" value="EVOLVED BETA-GALACTOSIDASE SUBUNIT BETA"/>
    <property type="match status" value="1"/>
</dbReference>
<sequence length="151" mass="17357">MIIDTLNNASKYNSLHPLFAKAFDFISQKDLISLEDGKFEIAEGLLLIVNNGTAMTKEASLEKFECHDKHIDIQICANGIETIGWKPREKCKTPNGDYNPDRDRRFFNDEPDMFFQLTNNQFAIFYPEDVHAPMIGNGEIKKLVFKIKIKI</sequence>
<dbReference type="SUPFAM" id="SSF51197">
    <property type="entry name" value="Clavaminate synthase-like"/>
    <property type="match status" value="1"/>
</dbReference>
<dbReference type="Pfam" id="PF04074">
    <property type="entry name" value="DUF386"/>
    <property type="match status" value="1"/>
</dbReference>
<dbReference type="InterPro" id="IPR037012">
    <property type="entry name" value="NanQ/TabA/YiaL_sf"/>
</dbReference>
<dbReference type="NCBIfam" id="TIGR00022">
    <property type="entry name" value="YhcH/YjgK/YiaL family protein"/>
    <property type="match status" value="1"/>
</dbReference>